<sequence length="60" mass="6796">MKTNYQIKDLNTGTIVASGTRQDTQDTDQQKIEIIMEHRINNRGNTLTLNGNPVEITLTH</sequence>
<dbReference type="AlphaFoldDB" id="A0A1Y1QUI3"/>
<name>A0A1Y1QUI3_9GAMM</name>
<dbReference type="EMBL" id="MTEJ01000035">
    <property type="protein sequence ID" value="OQX14076.1"/>
    <property type="molecule type" value="Genomic_DNA"/>
</dbReference>
<proteinExistence type="predicted"/>
<comment type="caution">
    <text evidence="1">The sequence shown here is derived from an EMBL/GenBank/DDBJ whole genome shotgun (WGS) entry which is preliminary data.</text>
</comment>
<dbReference type="Proteomes" id="UP000192491">
    <property type="component" value="Unassembled WGS sequence"/>
</dbReference>
<gene>
    <name evidence="1" type="ORF">BWK73_10480</name>
</gene>
<reference evidence="1 2" key="1">
    <citation type="submission" date="2017-01" db="EMBL/GenBank/DDBJ databases">
        <title>Novel large sulfur bacteria in the metagenomes of groundwater-fed chemosynthetic microbial mats in the Lake Huron basin.</title>
        <authorList>
            <person name="Sharrar A.M."/>
            <person name="Flood B.E."/>
            <person name="Bailey J.V."/>
            <person name="Jones D.S."/>
            <person name="Biddanda B."/>
            <person name="Ruberg S.A."/>
            <person name="Marcus D.N."/>
            <person name="Dick G.J."/>
        </authorList>
    </citation>
    <scope>NUCLEOTIDE SEQUENCE [LARGE SCALE GENOMIC DNA]</scope>
    <source>
        <strain evidence="1">A8</strain>
    </source>
</reference>
<evidence type="ECO:0000313" key="1">
    <source>
        <dbReference type="EMBL" id="OQX14076.1"/>
    </source>
</evidence>
<organism evidence="1 2">
    <name type="scientific">Thiothrix lacustris</name>
    <dbReference type="NCBI Taxonomy" id="525917"/>
    <lineage>
        <taxon>Bacteria</taxon>
        <taxon>Pseudomonadati</taxon>
        <taxon>Pseudomonadota</taxon>
        <taxon>Gammaproteobacteria</taxon>
        <taxon>Thiotrichales</taxon>
        <taxon>Thiotrichaceae</taxon>
        <taxon>Thiothrix</taxon>
    </lineage>
</organism>
<protein>
    <submittedName>
        <fullName evidence="1">Uncharacterized protein</fullName>
    </submittedName>
</protein>
<evidence type="ECO:0000313" key="2">
    <source>
        <dbReference type="Proteomes" id="UP000192491"/>
    </source>
</evidence>
<accession>A0A1Y1QUI3</accession>